<feature type="domain" description="TonB-dependent receptor-like beta-barrel" evidence="9">
    <location>
        <begin position="47"/>
        <end position="422"/>
    </location>
</feature>
<sequence>NMAVYRSNMTAPAAGISNLMHYAFRETPVTPIQLSNGNYALFKNEHNSVAYAREGGTYKETNSNFQGNVGMELDIIDGLKLRGIAASTFNLTDNPTHVNTMTFYQAGSDTPVKKTTNSITEYDIKSMELNLQAYLDYNKTFGKHTVGALLGYSQIYKQTRYLQAYRKNLPNSNSLDQINAGEVTGQTTYGTEIEYALRSVFGRVNYSYDNRYLLEANLRYDGTSRFPKNNRFGAFPSFSIGWRISEEEFFKVDWVDNLKLRASWGLLGNQETVNSDNSSNYYPYQNTYLFGYDYSFGNTLTPGISISSPMANQDITWEKTDQWNVGVDAAFWSNKLTLGADWFRKETRDILLQLPVPNMMGVSAPMQNAGVVRNTGIELQLGHNNRINDWSYSIGANFSYVTTKIIDLKGGDTPGQSVGDPLWAYYGYVCDGIFQNEE</sequence>
<dbReference type="EMBL" id="VVYX01000196">
    <property type="protein sequence ID" value="KAA5408829.1"/>
    <property type="molecule type" value="Genomic_DNA"/>
</dbReference>
<dbReference type="Gene3D" id="2.40.170.20">
    <property type="entry name" value="TonB-dependent receptor, beta-barrel domain"/>
    <property type="match status" value="1"/>
</dbReference>
<evidence type="ECO:0000259" key="9">
    <source>
        <dbReference type="Pfam" id="PF00593"/>
    </source>
</evidence>
<gene>
    <name evidence="10" type="ORF">F2Y87_29535</name>
</gene>
<keyword evidence="3 8" id="KW-1134">Transmembrane beta strand</keyword>
<evidence type="ECO:0000313" key="10">
    <source>
        <dbReference type="EMBL" id="KAA5408829.1"/>
    </source>
</evidence>
<dbReference type="GO" id="GO:0009279">
    <property type="term" value="C:cell outer membrane"/>
    <property type="evidence" value="ECO:0007669"/>
    <property type="project" value="UniProtKB-SubCell"/>
</dbReference>
<evidence type="ECO:0000313" key="11">
    <source>
        <dbReference type="Proteomes" id="UP000482653"/>
    </source>
</evidence>
<evidence type="ECO:0000256" key="7">
    <source>
        <dbReference type="ARBA" id="ARBA00023237"/>
    </source>
</evidence>
<dbReference type="Pfam" id="PF00593">
    <property type="entry name" value="TonB_dep_Rec_b-barrel"/>
    <property type="match status" value="1"/>
</dbReference>
<dbReference type="AlphaFoldDB" id="A0A6L3JPX4"/>
<dbReference type="Proteomes" id="UP000482653">
    <property type="component" value="Unassembled WGS sequence"/>
</dbReference>
<keyword evidence="4 8" id="KW-0812">Transmembrane</keyword>
<proteinExistence type="inferred from homology"/>
<comment type="subcellular location">
    <subcellularLocation>
        <location evidence="1 8">Cell outer membrane</location>
        <topology evidence="1 8">Multi-pass membrane protein</topology>
    </subcellularLocation>
</comment>
<keyword evidence="7 8" id="KW-0998">Cell outer membrane</keyword>
<reference evidence="10 11" key="1">
    <citation type="journal article" date="2019" name="Nat. Med.">
        <title>A library of human gut bacterial isolates paired with longitudinal multiomics data enables mechanistic microbiome research.</title>
        <authorList>
            <person name="Poyet M."/>
            <person name="Groussin M."/>
            <person name="Gibbons S.M."/>
            <person name="Avila-Pacheco J."/>
            <person name="Jiang X."/>
            <person name="Kearney S.M."/>
            <person name="Perrotta A.R."/>
            <person name="Berdy B."/>
            <person name="Zhao S."/>
            <person name="Lieberman T.D."/>
            <person name="Swanson P.K."/>
            <person name="Smith M."/>
            <person name="Roesemann S."/>
            <person name="Alexander J.E."/>
            <person name="Rich S.A."/>
            <person name="Livny J."/>
            <person name="Vlamakis H."/>
            <person name="Clish C."/>
            <person name="Bullock K."/>
            <person name="Deik A."/>
            <person name="Scott J."/>
            <person name="Pierce K.A."/>
            <person name="Xavier R.J."/>
            <person name="Alm E.J."/>
        </authorList>
    </citation>
    <scope>NUCLEOTIDE SEQUENCE [LARGE SCALE GENOMIC DNA]</scope>
    <source>
        <strain evidence="10 11">BIOML-A8</strain>
    </source>
</reference>
<comment type="similarity">
    <text evidence="8">Belongs to the TonB-dependent receptor family.</text>
</comment>
<dbReference type="SUPFAM" id="SSF56935">
    <property type="entry name" value="Porins"/>
    <property type="match status" value="1"/>
</dbReference>
<dbReference type="RefSeq" id="WP_149948468.1">
    <property type="nucleotide sequence ID" value="NZ_VVYX01000196.1"/>
</dbReference>
<evidence type="ECO:0000256" key="1">
    <source>
        <dbReference type="ARBA" id="ARBA00004571"/>
    </source>
</evidence>
<comment type="caution">
    <text evidence="10">The sequence shown here is derived from an EMBL/GenBank/DDBJ whole genome shotgun (WGS) entry which is preliminary data.</text>
</comment>
<evidence type="ECO:0000256" key="2">
    <source>
        <dbReference type="ARBA" id="ARBA00022448"/>
    </source>
</evidence>
<keyword evidence="6 8" id="KW-0472">Membrane</keyword>
<keyword evidence="2 8" id="KW-0813">Transport</keyword>
<dbReference type="PROSITE" id="PS52016">
    <property type="entry name" value="TONB_DEPENDENT_REC_3"/>
    <property type="match status" value="1"/>
</dbReference>
<evidence type="ECO:0000256" key="8">
    <source>
        <dbReference type="PROSITE-ProRule" id="PRU01360"/>
    </source>
</evidence>
<evidence type="ECO:0000256" key="6">
    <source>
        <dbReference type="ARBA" id="ARBA00023136"/>
    </source>
</evidence>
<evidence type="ECO:0000256" key="5">
    <source>
        <dbReference type="ARBA" id="ARBA00023077"/>
    </source>
</evidence>
<evidence type="ECO:0000256" key="4">
    <source>
        <dbReference type="ARBA" id="ARBA00022692"/>
    </source>
</evidence>
<organism evidence="10 11">
    <name type="scientific">Bacteroides cellulosilyticus</name>
    <dbReference type="NCBI Taxonomy" id="246787"/>
    <lineage>
        <taxon>Bacteria</taxon>
        <taxon>Pseudomonadati</taxon>
        <taxon>Bacteroidota</taxon>
        <taxon>Bacteroidia</taxon>
        <taxon>Bacteroidales</taxon>
        <taxon>Bacteroidaceae</taxon>
        <taxon>Bacteroides</taxon>
    </lineage>
</organism>
<keyword evidence="5" id="KW-0798">TonB box</keyword>
<feature type="non-terminal residue" evidence="10">
    <location>
        <position position="1"/>
    </location>
</feature>
<protein>
    <submittedName>
        <fullName evidence="10">TonB-dependent receptor</fullName>
    </submittedName>
</protein>
<dbReference type="InterPro" id="IPR036942">
    <property type="entry name" value="Beta-barrel_TonB_sf"/>
</dbReference>
<feature type="non-terminal residue" evidence="10">
    <location>
        <position position="438"/>
    </location>
</feature>
<dbReference type="InterPro" id="IPR000531">
    <property type="entry name" value="Beta-barrel_TonB"/>
</dbReference>
<keyword evidence="10" id="KW-0675">Receptor</keyword>
<dbReference type="InterPro" id="IPR039426">
    <property type="entry name" value="TonB-dep_rcpt-like"/>
</dbReference>
<accession>A0A6L3JPX4</accession>
<name>A0A6L3JPX4_9BACE</name>
<evidence type="ECO:0000256" key="3">
    <source>
        <dbReference type="ARBA" id="ARBA00022452"/>
    </source>
</evidence>